<reference evidence="1 2" key="1">
    <citation type="submission" date="2015-04" db="EMBL/GenBank/DDBJ databases">
        <title>Draft genome sequence of bacteremic isolate Catabacter hongkongensis type strain HKU16T.</title>
        <authorList>
            <person name="Lau S.K."/>
            <person name="Teng J.L."/>
            <person name="Huang Y."/>
            <person name="Curreem S.O."/>
            <person name="Tsui S.K."/>
            <person name="Woo P.C."/>
        </authorList>
    </citation>
    <scope>NUCLEOTIDE SEQUENCE [LARGE SCALE GENOMIC DNA]</scope>
    <source>
        <strain evidence="1 2">HKU16</strain>
    </source>
</reference>
<dbReference type="EMBL" id="LAYJ01000088">
    <property type="protein sequence ID" value="KKI50962.1"/>
    <property type="molecule type" value="Genomic_DNA"/>
</dbReference>
<dbReference type="Proteomes" id="UP000034076">
    <property type="component" value="Unassembled WGS sequence"/>
</dbReference>
<dbReference type="Gene3D" id="3.40.630.30">
    <property type="match status" value="1"/>
</dbReference>
<proteinExistence type="predicted"/>
<dbReference type="STRING" id="270498.CHK_1349"/>
<sequence>MITCTTIKREEIGMLSEWLMSKNAQEFLAYDAQMSLAGQFKWFEHMKNEEFPTHWIIRRDDVPIGLLAVIDINLENKRCAWSYYMHDPADDTDEMSSLLERSIYHHVFHELGFNKVTFAAFTDNSCAINRRSRSGCAQEGVLIDHVLCGGNFYDVSLQCMTAAMWRKACPDQQCEIIKLR</sequence>
<keyword evidence="1" id="KW-0969">Cilium</keyword>
<evidence type="ECO:0000313" key="1">
    <source>
        <dbReference type="EMBL" id="KKI50962.1"/>
    </source>
</evidence>
<evidence type="ECO:0000313" key="2">
    <source>
        <dbReference type="Proteomes" id="UP000034076"/>
    </source>
</evidence>
<keyword evidence="1" id="KW-0966">Cell projection</keyword>
<protein>
    <submittedName>
        <fullName evidence="1">Flagellin modification protein FlmH</fullName>
    </submittedName>
</protein>
<accession>A0A0M2NKI7</accession>
<dbReference type="RefSeq" id="WP_046443241.1">
    <property type="nucleotide sequence ID" value="NZ_LAYJ01000088.1"/>
</dbReference>
<name>A0A0M2NKI7_9FIRM</name>
<dbReference type="OrthoDB" id="9795206at2"/>
<organism evidence="1 2">
    <name type="scientific">Christensenella hongkongensis</name>
    <dbReference type="NCBI Taxonomy" id="270498"/>
    <lineage>
        <taxon>Bacteria</taxon>
        <taxon>Bacillati</taxon>
        <taxon>Bacillota</taxon>
        <taxon>Clostridia</taxon>
        <taxon>Christensenellales</taxon>
        <taxon>Christensenellaceae</taxon>
        <taxon>Christensenella</taxon>
    </lineage>
</organism>
<dbReference type="SUPFAM" id="SSF55729">
    <property type="entry name" value="Acyl-CoA N-acyltransferases (Nat)"/>
    <property type="match status" value="1"/>
</dbReference>
<dbReference type="InterPro" id="IPR016181">
    <property type="entry name" value="Acyl_CoA_acyltransferase"/>
</dbReference>
<comment type="caution">
    <text evidence="1">The sequence shown here is derived from an EMBL/GenBank/DDBJ whole genome shotgun (WGS) entry which is preliminary data.</text>
</comment>
<keyword evidence="1" id="KW-0282">Flagellum</keyword>
<gene>
    <name evidence="1" type="ORF">CHK_1349</name>
</gene>
<keyword evidence="2" id="KW-1185">Reference proteome</keyword>
<dbReference type="AlphaFoldDB" id="A0A0M2NKI7"/>